<proteinExistence type="predicted"/>
<comment type="caution">
    <text evidence="1">The sequence shown here is derived from an EMBL/GenBank/DDBJ whole genome shotgun (WGS) entry which is preliminary data.</text>
</comment>
<organism evidence="1 2">
    <name type="scientific">Streptomyces montanus</name>
    <dbReference type="NCBI Taxonomy" id="2580423"/>
    <lineage>
        <taxon>Bacteria</taxon>
        <taxon>Bacillati</taxon>
        <taxon>Actinomycetota</taxon>
        <taxon>Actinomycetes</taxon>
        <taxon>Kitasatosporales</taxon>
        <taxon>Streptomycetaceae</taxon>
        <taxon>Streptomyces</taxon>
    </lineage>
</organism>
<gene>
    <name evidence="1" type="ORF">FE633_17285</name>
</gene>
<dbReference type="AlphaFoldDB" id="A0A5R9FNJ1"/>
<evidence type="ECO:0000313" key="2">
    <source>
        <dbReference type="Proteomes" id="UP000305906"/>
    </source>
</evidence>
<keyword evidence="2" id="KW-1185">Reference proteome</keyword>
<dbReference type="EMBL" id="VBZC01000017">
    <property type="protein sequence ID" value="TLS44901.1"/>
    <property type="molecule type" value="Genomic_DNA"/>
</dbReference>
<name>A0A5R9FNJ1_9ACTN</name>
<accession>A0A5R9FNJ1</accession>
<reference evidence="1 2" key="1">
    <citation type="submission" date="2019-05" db="EMBL/GenBank/DDBJ databases">
        <title>Streptomyces sp. NEAU-C151, a novel actinomycete isolated from soil.</title>
        <authorList>
            <person name="Han L."/>
            <person name="Jiang H."/>
        </authorList>
    </citation>
    <scope>NUCLEOTIDE SEQUENCE [LARGE SCALE GENOMIC DNA]</scope>
    <source>
        <strain evidence="1 2">NEAU-C151</strain>
    </source>
</reference>
<protein>
    <submittedName>
        <fullName evidence="1">Uncharacterized protein</fullName>
    </submittedName>
</protein>
<dbReference type="RefSeq" id="WP_138046059.1">
    <property type="nucleotide sequence ID" value="NZ_VBZC01000017.1"/>
</dbReference>
<sequence length="309" mass="33045">MSADDTAAVRTLTDMSARAAEIASARRYTKEAACARAASAMWTDLASAVRNGAPWLNDREQATAYLAMAREAAATAGYITPETAELAALVTGCPVPAQPGRDEVSPGPHCPTRAVEAAKVAFEVAAGYEHAAPVVLHASEFADVRGAVSAALYARAEQMPELPRHTVPISTSHSIRGAHAELDGVAFPSAGGLTTAVITIRTAYPIDRLTLIPVISQISHEVESAAEEQDDAYVAEKIYIIEEGPSSRKEPTMPGDPQQEIIAYLLGSFWLCVPCARDRDDFKNLGSARRADLMPVYTYRCDQCRKSIA</sequence>
<dbReference type="Proteomes" id="UP000305906">
    <property type="component" value="Unassembled WGS sequence"/>
</dbReference>
<evidence type="ECO:0000313" key="1">
    <source>
        <dbReference type="EMBL" id="TLS44901.1"/>
    </source>
</evidence>